<organism evidence="3 4">
    <name type="scientific">Epilithonimonas hungarica</name>
    <dbReference type="NCBI Taxonomy" id="454006"/>
    <lineage>
        <taxon>Bacteria</taxon>
        <taxon>Pseudomonadati</taxon>
        <taxon>Bacteroidota</taxon>
        <taxon>Flavobacteriia</taxon>
        <taxon>Flavobacteriales</taxon>
        <taxon>Weeksellaceae</taxon>
        <taxon>Chryseobacterium group</taxon>
        <taxon>Epilithonimonas</taxon>
    </lineage>
</organism>
<dbReference type="InterPro" id="IPR036890">
    <property type="entry name" value="HATPase_C_sf"/>
</dbReference>
<dbReference type="OrthoDB" id="9809908at2"/>
<accession>A0A1G7RVF2</accession>
<keyword evidence="1" id="KW-1133">Transmembrane helix</keyword>
<dbReference type="Pfam" id="PF06580">
    <property type="entry name" value="His_kinase"/>
    <property type="match status" value="1"/>
</dbReference>
<evidence type="ECO:0000259" key="2">
    <source>
        <dbReference type="Pfam" id="PF06580"/>
    </source>
</evidence>
<dbReference type="Proteomes" id="UP000199203">
    <property type="component" value="Unassembled WGS sequence"/>
</dbReference>
<dbReference type="PANTHER" id="PTHR34220">
    <property type="entry name" value="SENSOR HISTIDINE KINASE YPDA"/>
    <property type="match status" value="1"/>
</dbReference>
<feature type="domain" description="Signal transduction histidine kinase internal region" evidence="2">
    <location>
        <begin position="169"/>
        <end position="245"/>
    </location>
</feature>
<dbReference type="PANTHER" id="PTHR34220:SF7">
    <property type="entry name" value="SENSOR HISTIDINE KINASE YPDA"/>
    <property type="match status" value="1"/>
</dbReference>
<dbReference type="STRING" id="454006.SAMN05421825_2778"/>
<evidence type="ECO:0000313" key="4">
    <source>
        <dbReference type="Proteomes" id="UP000199203"/>
    </source>
</evidence>
<reference evidence="4" key="1">
    <citation type="submission" date="2016-10" db="EMBL/GenBank/DDBJ databases">
        <authorList>
            <person name="Varghese N."/>
            <person name="Submissions S."/>
        </authorList>
    </citation>
    <scope>NUCLEOTIDE SEQUENCE [LARGE SCALE GENOMIC DNA]</scope>
    <source>
        <strain evidence="4">DSM 19684</strain>
    </source>
</reference>
<dbReference type="GO" id="GO:0016020">
    <property type="term" value="C:membrane"/>
    <property type="evidence" value="ECO:0007669"/>
    <property type="project" value="InterPro"/>
</dbReference>
<protein>
    <submittedName>
        <fullName evidence="3">GHKL domain-containing protein</fullName>
    </submittedName>
</protein>
<gene>
    <name evidence="3" type="ORF">SAMN05421825_2778</name>
</gene>
<feature type="transmembrane region" description="Helical" evidence="1">
    <location>
        <begin position="54"/>
        <end position="76"/>
    </location>
</feature>
<keyword evidence="4" id="KW-1185">Reference proteome</keyword>
<evidence type="ECO:0000256" key="1">
    <source>
        <dbReference type="SAM" id="Phobius"/>
    </source>
</evidence>
<proteinExistence type="predicted"/>
<dbReference type="Gene3D" id="3.30.565.10">
    <property type="entry name" value="Histidine kinase-like ATPase, C-terminal domain"/>
    <property type="match status" value="1"/>
</dbReference>
<feature type="transmembrane region" description="Helical" evidence="1">
    <location>
        <begin position="127"/>
        <end position="149"/>
    </location>
</feature>
<feature type="transmembrane region" description="Helical" evidence="1">
    <location>
        <begin position="29"/>
        <end position="48"/>
    </location>
</feature>
<keyword evidence="1" id="KW-0472">Membrane</keyword>
<dbReference type="AlphaFoldDB" id="A0A1G7RVF2"/>
<keyword evidence="1" id="KW-0812">Transmembrane</keyword>
<dbReference type="InterPro" id="IPR050640">
    <property type="entry name" value="Bact_2-comp_sensor_kinase"/>
</dbReference>
<sequence length="360" mass="42933">MLRYKSKELRDHFFIDLLVKDQYKILRHIIFLLFFFVLLYFARFWHWYIEPYRYIIIAFVYISLIAMAYVNIYVLVPFFFFRARYIAYFVLLISMGIVCLNLISYIFDHFFSDYRIKALLKFEDRKGGLYEGVLMCIPIIFMSTTVKLLQKWIKDNEKITELSNLTLNMELKELRNQINPHFLFNMLNNVKALIRTDPEKATTVIIKLSEFLRYQLYENNEEKTFLTAEIDFLSNFINLEKIRRENFTVDIRTETDKKLLNTIFIPPNLFTTFVENAVKHSVEIGGGMSYVNINIEIKNQHLYFVCVNSRNPNYSIANGNYGGLGLANIKRRLELLYQDKFDLKIHSTNEEYIVNLIIPI</sequence>
<dbReference type="EMBL" id="FNBH01000003">
    <property type="protein sequence ID" value="SDG14189.1"/>
    <property type="molecule type" value="Genomic_DNA"/>
</dbReference>
<dbReference type="GO" id="GO:0000155">
    <property type="term" value="F:phosphorelay sensor kinase activity"/>
    <property type="evidence" value="ECO:0007669"/>
    <property type="project" value="InterPro"/>
</dbReference>
<dbReference type="InterPro" id="IPR010559">
    <property type="entry name" value="Sig_transdc_His_kin_internal"/>
</dbReference>
<dbReference type="RefSeq" id="WP_089874015.1">
    <property type="nucleotide sequence ID" value="NZ_FNBH01000003.1"/>
</dbReference>
<name>A0A1G7RVF2_9FLAO</name>
<evidence type="ECO:0000313" key="3">
    <source>
        <dbReference type="EMBL" id="SDG14189.1"/>
    </source>
</evidence>
<feature type="transmembrane region" description="Helical" evidence="1">
    <location>
        <begin position="85"/>
        <end position="107"/>
    </location>
</feature>